<reference evidence="2 3" key="1">
    <citation type="submission" date="2024-03" db="EMBL/GenBank/DDBJ databases">
        <title>Aureococcus anophagefferens CCMP1851 and Kratosvirus quantuckense: Draft genome of a second virus-susceptible host strain in the model system.</title>
        <authorList>
            <person name="Chase E."/>
            <person name="Truchon A.R."/>
            <person name="Schepens W."/>
            <person name="Wilhelm S.W."/>
        </authorList>
    </citation>
    <scope>NUCLEOTIDE SEQUENCE [LARGE SCALE GENOMIC DNA]</scope>
    <source>
        <strain evidence="2 3">CCMP1851</strain>
    </source>
</reference>
<keyword evidence="2" id="KW-0436">Ligase</keyword>
<organism evidence="2 3">
    <name type="scientific">Aureococcus anophagefferens</name>
    <name type="common">Harmful bloom alga</name>
    <dbReference type="NCBI Taxonomy" id="44056"/>
    <lineage>
        <taxon>Eukaryota</taxon>
        <taxon>Sar</taxon>
        <taxon>Stramenopiles</taxon>
        <taxon>Ochrophyta</taxon>
        <taxon>Pelagophyceae</taxon>
        <taxon>Pelagomonadales</taxon>
        <taxon>Pelagomonadaceae</taxon>
        <taxon>Aureococcus</taxon>
    </lineage>
</organism>
<dbReference type="Proteomes" id="UP001363151">
    <property type="component" value="Unassembled WGS sequence"/>
</dbReference>
<dbReference type="EMBL" id="JBBJCI010000040">
    <property type="protein sequence ID" value="KAK7249763.1"/>
    <property type="molecule type" value="Genomic_DNA"/>
</dbReference>
<evidence type="ECO:0000313" key="2">
    <source>
        <dbReference type="EMBL" id="KAK7249763.1"/>
    </source>
</evidence>
<feature type="compositionally biased region" description="Polar residues" evidence="1">
    <location>
        <begin position="1"/>
        <end position="11"/>
    </location>
</feature>
<keyword evidence="3" id="KW-1185">Reference proteome</keyword>
<protein>
    <submittedName>
        <fullName evidence="2">Ligase</fullName>
    </submittedName>
</protein>
<comment type="caution">
    <text evidence="2">The sequence shown here is derived from an EMBL/GenBank/DDBJ whole genome shotgun (WGS) entry which is preliminary data.</text>
</comment>
<gene>
    <name evidence="2" type="ORF">SO694_00004633</name>
</gene>
<sequence>MTESMPICSSTAPRRGPLRRRRPRRRGLRRWARGVAVVEIDGARRRRRRRRRGLRVRGACVTGGYELRPWQPSDPNVAAFVRGGAGERCWLRTGDRGLLEPGGAGAAPPPRGAIKEIVNRGGEKISPWPSRTCCCGTRPCARSRVPGRRDAARRGRRRLVVLEAGRQSTHEALRHWCVAGVGDALALDDKWAPALTVFSLRVPKGPDGQAARIKLAQRLGVEALDQLRAATPVSFDVGPDAFLDAATPVSLRSSAPAFFAARRPRPKSGRGLVAEAVDDSMALFAKGAGRGAAEAVGGGHAGPRLLRGHARHPPHARVPAARPYSVAAPANWAGMRQLRANIGAGYGIALFFAVAGAGDARNFERHGRRERQTARGRC</sequence>
<evidence type="ECO:0000256" key="1">
    <source>
        <dbReference type="SAM" id="MobiDB-lite"/>
    </source>
</evidence>
<proteinExistence type="predicted"/>
<name>A0ABR1G9T8_AURAN</name>
<accession>A0ABR1G9T8</accession>
<feature type="compositionally biased region" description="Basic residues" evidence="1">
    <location>
        <begin position="16"/>
        <end position="25"/>
    </location>
</feature>
<feature type="region of interest" description="Disordered" evidence="1">
    <location>
        <begin position="1"/>
        <end position="25"/>
    </location>
</feature>
<dbReference type="GO" id="GO:0016874">
    <property type="term" value="F:ligase activity"/>
    <property type="evidence" value="ECO:0007669"/>
    <property type="project" value="UniProtKB-KW"/>
</dbReference>
<dbReference type="SUPFAM" id="SSF56801">
    <property type="entry name" value="Acetyl-CoA synthetase-like"/>
    <property type="match status" value="1"/>
</dbReference>
<evidence type="ECO:0000313" key="3">
    <source>
        <dbReference type="Proteomes" id="UP001363151"/>
    </source>
</evidence>